<dbReference type="OrthoDB" id="212511at2"/>
<feature type="compositionally biased region" description="Low complexity" evidence="1">
    <location>
        <begin position="556"/>
        <end position="566"/>
    </location>
</feature>
<keyword evidence="4" id="KW-1185">Reference proteome</keyword>
<evidence type="ECO:0000256" key="2">
    <source>
        <dbReference type="SAM" id="Phobius"/>
    </source>
</evidence>
<proteinExistence type="predicted"/>
<keyword evidence="2" id="KW-1133">Transmembrane helix</keyword>
<organism evidence="3 4">
    <name type="scientific">Caulifigura coniformis</name>
    <dbReference type="NCBI Taxonomy" id="2527983"/>
    <lineage>
        <taxon>Bacteria</taxon>
        <taxon>Pseudomonadati</taxon>
        <taxon>Planctomycetota</taxon>
        <taxon>Planctomycetia</taxon>
        <taxon>Planctomycetales</taxon>
        <taxon>Planctomycetaceae</taxon>
        <taxon>Caulifigura</taxon>
    </lineage>
</organism>
<evidence type="ECO:0000256" key="1">
    <source>
        <dbReference type="SAM" id="MobiDB-lite"/>
    </source>
</evidence>
<dbReference type="RefSeq" id="WP_145033972.1">
    <property type="nucleotide sequence ID" value="NZ_CP036271.1"/>
</dbReference>
<evidence type="ECO:0000313" key="4">
    <source>
        <dbReference type="Proteomes" id="UP000315700"/>
    </source>
</evidence>
<keyword evidence="2" id="KW-0812">Transmembrane</keyword>
<reference evidence="3 4" key="1">
    <citation type="submission" date="2019-02" db="EMBL/GenBank/DDBJ databases">
        <title>Deep-cultivation of Planctomycetes and their phenomic and genomic characterization uncovers novel biology.</title>
        <authorList>
            <person name="Wiegand S."/>
            <person name="Jogler M."/>
            <person name="Boedeker C."/>
            <person name="Pinto D."/>
            <person name="Vollmers J."/>
            <person name="Rivas-Marin E."/>
            <person name="Kohn T."/>
            <person name="Peeters S.H."/>
            <person name="Heuer A."/>
            <person name="Rast P."/>
            <person name="Oberbeckmann S."/>
            <person name="Bunk B."/>
            <person name="Jeske O."/>
            <person name="Meyerdierks A."/>
            <person name="Storesund J.E."/>
            <person name="Kallscheuer N."/>
            <person name="Luecker S."/>
            <person name="Lage O.M."/>
            <person name="Pohl T."/>
            <person name="Merkel B.J."/>
            <person name="Hornburger P."/>
            <person name="Mueller R.-W."/>
            <person name="Bruemmer F."/>
            <person name="Labrenz M."/>
            <person name="Spormann A.M."/>
            <person name="Op den Camp H."/>
            <person name="Overmann J."/>
            <person name="Amann R."/>
            <person name="Jetten M.S.M."/>
            <person name="Mascher T."/>
            <person name="Medema M.H."/>
            <person name="Devos D.P."/>
            <person name="Kaster A.-K."/>
            <person name="Ovreas L."/>
            <person name="Rohde M."/>
            <person name="Galperin M.Y."/>
            <person name="Jogler C."/>
        </authorList>
    </citation>
    <scope>NUCLEOTIDE SEQUENCE [LARGE SCALE GENOMIC DNA]</scope>
    <source>
        <strain evidence="3 4">Pan44</strain>
    </source>
</reference>
<accession>A0A517SK56</accession>
<gene>
    <name evidence="3" type="ORF">Pan44_45570</name>
</gene>
<dbReference type="InParanoid" id="A0A517SK56"/>
<keyword evidence="2" id="KW-0472">Membrane</keyword>
<evidence type="ECO:0000313" key="3">
    <source>
        <dbReference type="EMBL" id="QDT56502.1"/>
    </source>
</evidence>
<sequence length="617" mass="65615">MADLHDPVETGMPRSVRFGIAAVLILILFAVLIPRRAGNNNGDPGSGGAKGAGSDANAASARETERQLMAILTGLSPEYVAISSDRADRVAELGQWAGESLSKGDAATVTLDEEANAKWFSGEALADVNADSFGMRDGHHLTMANLAGGVVTRLVQQTTDPLEQIEELFQFVVRETVLMPDEFDRQLPATPFESLLVGRSTAAGRAWAFGILLRQLRIDAVLLEPKSKPAAWIIGVISPKGDVLLYDPRLGTAVPSGAGTEGFKTPATLKQVLEKPELLRELDVSTAAYPLSADDLKSVNVKLITDSSTSSERMAKLQTMVAGSLMEVFDGVGKNPLREQGLADRVIAAGANGGWTAADVSVWSHPEEQSEAFMSKGAEDGEEWKAITQVFAGPVVLTQVRKQTKGESDSLAEMDVKPTAEPLRLIRVIQLKGRTADALRGYGPIRTSADRLSMVTRDPALQEELAAALPLNRKAAEFAVYWIAVCQLDLNPKNVQQTLQAYIRTYPQGDMMSAVPDLWATALWKSGNVTGAVQLLEGGQRTPRREILLKQWKAVPGATPAAETSPAPAPAPKPAAEPGGEATPKPAPEETAGEKPSDEPSAAPAADDRPPAPPVAT</sequence>
<protein>
    <submittedName>
        <fullName evidence="3">Uncharacterized protein</fullName>
    </submittedName>
</protein>
<dbReference type="AlphaFoldDB" id="A0A517SK56"/>
<feature type="region of interest" description="Disordered" evidence="1">
    <location>
        <begin position="40"/>
        <end position="60"/>
    </location>
</feature>
<feature type="region of interest" description="Disordered" evidence="1">
    <location>
        <begin position="555"/>
        <end position="617"/>
    </location>
</feature>
<feature type="transmembrane region" description="Helical" evidence="2">
    <location>
        <begin position="15"/>
        <end position="33"/>
    </location>
</feature>
<dbReference type="EMBL" id="CP036271">
    <property type="protein sequence ID" value="QDT56502.1"/>
    <property type="molecule type" value="Genomic_DNA"/>
</dbReference>
<dbReference type="Proteomes" id="UP000315700">
    <property type="component" value="Chromosome"/>
</dbReference>
<name>A0A517SK56_9PLAN</name>
<dbReference type="KEGG" id="ccos:Pan44_45570"/>